<keyword evidence="3" id="KW-1185">Reference proteome</keyword>
<evidence type="ECO:0000256" key="1">
    <source>
        <dbReference type="SAM" id="MobiDB-lite"/>
    </source>
</evidence>
<proteinExistence type="predicted"/>
<accession>A0ABV1DZG9</accession>
<dbReference type="InterPro" id="IPR022476">
    <property type="entry name" value="Spore_YabP/YqfC"/>
</dbReference>
<comment type="caution">
    <text evidence="2">The sequence shown here is derived from an EMBL/GenBank/DDBJ whole genome shotgun (WGS) entry which is preliminary data.</text>
</comment>
<dbReference type="RefSeq" id="WP_349218383.1">
    <property type="nucleotide sequence ID" value="NZ_JBBMFD010000004.1"/>
</dbReference>
<organism evidence="2 3">
    <name type="scientific">Solibaculum intestinale</name>
    <dbReference type="NCBI Taxonomy" id="3133165"/>
    <lineage>
        <taxon>Bacteria</taxon>
        <taxon>Bacillati</taxon>
        <taxon>Bacillota</taxon>
        <taxon>Clostridia</taxon>
        <taxon>Eubacteriales</taxon>
        <taxon>Oscillospiraceae</taxon>
        <taxon>Solibaculum</taxon>
    </lineage>
</organism>
<dbReference type="Pfam" id="PF07873">
    <property type="entry name" value="YabP"/>
    <property type="match status" value="1"/>
</dbReference>
<feature type="region of interest" description="Disordered" evidence="1">
    <location>
        <begin position="1"/>
        <end position="21"/>
    </location>
</feature>
<sequence length="104" mass="11586">MKTKRRRRQPETPPEQKLSVPQKAATLLEVPLSAFGGVPNLELTGNREMTVEGCKGVLEYDEDVVKLNLGKMILQVRGRDLNIKGLTDDAAVLEGYFLSIEFLT</sequence>
<dbReference type="Proteomes" id="UP001489509">
    <property type="component" value="Unassembled WGS sequence"/>
</dbReference>
<protein>
    <submittedName>
        <fullName evidence="2">YabP/YqfC family sporulation protein</fullName>
    </submittedName>
</protein>
<dbReference type="EMBL" id="JBBMFD010000004">
    <property type="protein sequence ID" value="MEQ2440039.1"/>
    <property type="molecule type" value="Genomic_DNA"/>
</dbReference>
<evidence type="ECO:0000313" key="3">
    <source>
        <dbReference type="Proteomes" id="UP001489509"/>
    </source>
</evidence>
<reference evidence="2 3" key="1">
    <citation type="submission" date="2024-03" db="EMBL/GenBank/DDBJ databases">
        <title>Human intestinal bacterial collection.</title>
        <authorList>
            <person name="Pauvert C."/>
            <person name="Hitch T.C.A."/>
            <person name="Clavel T."/>
        </authorList>
    </citation>
    <scope>NUCLEOTIDE SEQUENCE [LARGE SCALE GENOMIC DNA]</scope>
    <source>
        <strain evidence="2 3">CLA-JM-H44</strain>
    </source>
</reference>
<evidence type="ECO:0000313" key="2">
    <source>
        <dbReference type="EMBL" id="MEQ2440039.1"/>
    </source>
</evidence>
<name>A0ABV1DZG9_9FIRM</name>
<gene>
    <name evidence="2" type="ORF">WMO26_04275</name>
</gene>